<dbReference type="EMBL" id="CP003130">
    <property type="protein sequence ID" value="AEU34959.1"/>
    <property type="molecule type" value="Genomic_DNA"/>
</dbReference>
<dbReference type="HOGENOM" id="CLU_1346518_0_0_0"/>
<dbReference type="AlphaFoldDB" id="G8NQA3"/>
<sequence>MSDLQIEKIIEDFSWNHLAERWATLSDLICACRLRRHPLGFIHGELMSYKHAAVRLHIWDSIERVMQEPRWFIHTHTFDLKSIVLTGCLTNRLYAWSEAELSPNKRLYKITYAGEVSRLEATDQLGRCEPLSSEDVNTSQTYSVDFGEFHNTFVPEGVFTATIALTIKRPGNPLVVGATNGEPSYSYSRRELNPEDQDRIVKELFLRVCI</sequence>
<name>G8NQA3_GRAMM</name>
<dbReference type="STRING" id="682795.AciX8_0609"/>
<dbReference type="Proteomes" id="UP000007113">
    <property type="component" value="Chromosome"/>
</dbReference>
<protein>
    <submittedName>
        <fullName evidence="1">Uncharacterized protein</fullName>
    </submittedName>
</protein>
<gene>
    <name evidence="1" type="ordered locus">AciX8_0609</name>
</gene>
<reference evidence="1 2" key="1">
    <citation type="submission" date="2011-11" db="EMBL/GenBank/DDBJ databases">
        <title>Complete sequence of Granulicella mallensis MP5ACTX8.</title>
        <authorList>
            <consortium name="US DOE Joint Genome Institute"/>
            <person name="Lucas S."/>
            <person name="Copeland A."/>
            <person name="Lapidus A."/>
            <person name="Cheng J.-F."/>
            <person name="Goodwin L."/>
            <person name="Pitluck S."/>
            <person name="Peters L."/>
            <person name="Lu M."/>
            <person name="Detter J.C."/>
            <person name="Han C."/>
            <person name="Tapia R."/>
            <person name="Land M."/>
            <person name="Hauser L."/>
            <person name="Kyrpides N."/>
            <person name="Ivanova N."/>
            <person name="Mikhailova N."/>
            <person name="Pagani I."/>
            <person name="Rawat S."/>
            <person name="Mannisto M."/>
            <person name="Haggblom M."/>
            <person name="Woyke T."/>
        </authorList>
    </citation>
    <scope>NUCLEOTIDE SEQUENCE [LARGE SCALE GENOMIC DNA]</scope>
    <source>
        <strain evidence="2">ATCC BAA-1857 / DSM 23137 / MP5ACTX8</strain>
    </source>
</reference>
<dbReference type="RefSeq" id="WP_014263843.1">
    <property type="nucleotide sequence ID" value="NC_016631.1"/>
</dbReference>
<dbReference type="KEGG" id="gma:AciX8_0609"/>
<evidence type="ECO:0000313" key="1">
    <source>
        <dbReference type="EMBL" id="AEU34959.1"/>
    </source>
</evidence>
<accession>G8NQA3</accession>
<keyword evidence="2" id="KW-1185">Reference proteome</keyword>
<organism evidence="1 2">
    <name type="scientific">Granulicella mallensis (strain ATCC BAA-1857 / DSM 23137 / MP5ACTX8)</name>
    <dbReference type="NCBI Taxonomy" id="682795"/>
    <lineage>
        <taxon>Bacteria</taxon>
        <taxon>Pseudomonadati</taxon>
        <taxon>Acidobacteriota</taxon>
        <taxon>Terriglobia</taxon>
        <taxon>Terriglobales</taxon>
        <taxon>Acidobacteriaceae</taxon>
        <taxon>Granulicella</taxon>
    </lineage>
</organism>
<dbReference type="eggNOG" id="ENOG5033KJQ">
    <property type="taxonomic scope" value="Bacteria"/>
</dbReference>
<evidence type="ECO:0000313" key="2">
    <source>
        <dbReference type="Proteomes" id="UP000007113"/>
    </source>
</evidence>
<dbReference type="OrthoDB" id="1493806at2"/>
<proteinExistence type="predicted"/>